<evidence type="ECO:0000313" key="2">
    <source>
        <dbReference type="Proteomes" id="UP000294530"/>
    </source>
</evidence>
<comment type="caution">
    <text evidence="1">The sequence shown here is derived from an EMBL/GenBank/DDBJ whole genome shotgun (WGS) entry which is preliminary data.</text>
</comment>
<accession>A0A976IKG1</accession>
<organism evidence="1 2">
    <name type="scientific">Bremia lactucae</name>
    <name type="common">Lettuce downy mildew</name>
    <dbReference type="NCBI Taxonomy" id="4779"/>
    <lineage>
        <taxon>Eukaryota</taxon>
        <taxon>Sar</taxon>
        <taxon>Stramenopiles</taxon>
        <taxon>Oomycota</taxon>
        <taxon>Peronosporomycetes</taxon>
        <taxon>Peronosporales</taxon>
        <taxon>Peronosporaceae</taxon>
        <taxon>Bremia</taxon>
    </lineage>
</organism>
<gene>
    <name evidence="1" type="ORF">CCR75_003713</name>
</gene>
<proteinExistence type="predicted"/>
<dbReference type="RefSeq" id="XP_067822999.1">
    <property type="nucleotide sequence ID" value="XM_067961806.1"/>
</dbReference>
<dbReference type="Proteomes" id="UP000294530">
    <property type="component" value="Unassembled WGS sequence"/>
</dbReference>
<dbReference type="AlphaFoldDB" id="A0A976IKG1"/>
<dbReference type="GeneID" id="94347477"/>
<protein>
    <submittedName>
        <fullName evidence="1">Uncharacterized protein</fullName>
    </submittedName>
</protein>
<dbReference type="EMBL" id="SHOA02000001">
    <property type="protein sequence ID" value="TDH73501.1"/>
    <property type="molecule type" value="Genomic_DNA"/>
</dbReference>
<name>A0A976IKG1_BRELC</name>
<dbReference type="KEGG" id="blac:94347477"/>
<keyword evidence="2" id="KW-1185">Reference proteome</keyword>
<evidence type="ECO:0000313" key="1">
    <source>
        <dbReference type="EMBL" id="TDH73501.1"/>
    </source>
</evidence>
<sequence length="66" mass="7390">MHESCELVAAAFGVRGAYEQGDDEEKSSYNDKSNQLRGSFDNATVLSKATEKMEDELETLLFELKL</sequence>
<reference evidence="1 2" key="1">
    <citation type="journal article" date="2021" name="Genome Biol.">
        <title>AFLAP: assembly-free linkage analysis pipeline using k-mers from genome sequencing data.</title>
        <authorList>
            <person name="Fletcher K."/>
            <person name="Zhang L."/>
            <person name="Gil J."/>
            <person name="Han R."/>
            <person name="Cavanaugh K."/>
            <person name="Michelmore R."/>
        </authorList>
    </citation>
    <scope>NUCLEOTIDE SEQUENCE [LARGE SCALE GENOMIC DNA]</scope>
    <source>
        <strain evidence="1 2">SF5</strain>
    </source>
</reference>